<keyword evidence="8" id="KW-1133">Transmembrane helix</keyword>
<keyword evidence="4" id="KW-0808">Transferase</keyword>
<dbReference type="Pfam" id="PF02518">
    <property type="entry name" value="HATPase_c"/>
    <property type="match status" value="1"/>
</dbReference>
<evidence type="ECO:0000256" key="8">
    <source>
        <dbReference type="SAM" id="Phobius"/>
    </source>
</evidence>
<feature type="compositionally biased region" description="Basic and acidic residues" evidence="7">
    <location>
        <begin position="519"/>
        <end position="532"/>
    </location>
</feature>
<evidence type="ECO:0000256" key="7">
    <source>
        <dbReference type="SAM" id="MobiDB-lite"/>
    </source>
</evidence>
<protein>
    <recommendedName>
        <fullName evidence="2">histidine kinase</fullName>
        <ecNumber evidence="2">2.7.13.3</ecNumber>
    </recommendedName>
</protein>
<comment type="caution">
    <text evidence="10">The sequence shown here is derived from an EMBL/GenBank/DDBJ whole genome shotgun (WGS) entry which is preliminary data.</text>
</comment>
<reference evidence="10 11" key="1">
    <citation type="journal article" date="2019" name="Int. J. Syst. Evol. Microbiol.">
        <title>The Global Catalogue of Microorganisms (GCM) 10K type strain sequencing project: providing services to taxonomists for standard genome sequencing and annotation.</title>
        <authorList>
            <consortium name="The Broad Institute Genomics Platform"/>
            <consortium name="The Broad Institute Genome Sequencing Center for Infectious Disease"/>
            <person name="Wu L."/>
            <person name="Ma J."/>
        </authorList>
    </citation>
    <scope>NUCLEOTIDE SEQUENCE [LARGE SCALE GENOMIC DNA]</scope>
    <source>
        <strain evidence="10 11">JCM 16221</strain>
    </source>
</reference>
<evidence type="ECO:0000313" key="11">
    <source>
        <dbReference type="Proteomes" id="UP001501218"/>
    </source>
</evidence>
<keyword evidence="6" id="KW-0175">Coiled coil</keyword>
<feature type="region of interest" description="Disordered" evidence="7">
    <location>
        <begin position="456"/>
        <end position="581"/>
    </location>
</feature>
<gene>
    <name evidence="10" type="ORF">GCM10009854_18830</name>
</gene>
<feature type="transmembrane region" description="Helical" evidence="8">
    <location>
        <begin position="29"/>
        <end position="50"/>
    </location>
</feature>
<evidence type="ECO:0000256" key="4">
    <source>
        <dbReference type="ARBA" id="ARBA00022679"/>
    </source>
</evidence>
<feature type="compositionally biased region" description="Low complexity" evidence="7">
    <location>
        <begin position="477"/>
        <end position="487"/>
    </location>
</feature>
<feature type="compositionally biased region" description="Low complexity" evidence="7">
    <location>
        <begin position="497"/>
        <end position="515"/>
    </location>
</feature>
<feature type="region of interest" description="Disordered" evidence="7">
    <location>
        <begin position="1"/>
        <end position="20"/>
    </location>
</feature>
<dbReference type="EC" id="2.7.13.3" evidence="2"/>
<feature type="coiled-coil region" evidence="6">
    <location>
        <begin position="90"/>
        <end position="132"/>
    </location>
</feature>
<keyword evidence="8" id="KW-0472">Membrane</keyword>
<name>A0ABN3G1V4_9PSEU</name>
<feature type="domain" description="Histidine kinase/HSP90-like ATPase" evidence="9">
    <location>
        <begin position="289"/>
        <end position="402"/>
    </location>
</feature>
<evidence type="ECO:0000256" key="2">
    <source>
        <dbReference type="ARBA" id="ARBA00012438"/>
    </source>
</evidence>
<proteinExistence type="predicted"/>
<feature type="compositionally biased region" description="Polar residues" evidence="7">
    <location>
        <begin position="1"/>
        <end position="12"/>
    </location>
</feature>
<evidence type="ECO:0000256" key="3">
    <source>
        <dbReference type="ARBA" id="ARBA00022553"/>
    </source>
</evidence>
<keyword evidence="11" id="KW-1185">Reference proteome</keyword>
<organism evidence="10 11">
    <name type="scientific">Saccharopolyspora halophila</name>
    <dbReference type="NCBI Taxonomy" id="405551"/>
    <lineage>
        <taxon>Bacteria</taxon>
        <taxon>Bacillati</taxon>
        <taxon>Actinomycetota</taxon>
        <taxon>Actinomycetes</taxon>
        <taxon>Pseudonocardiales</taxon>
        <taxon>Pseudonocardiaceae</taxon>
        <taxon>Saccharopolyspora</taxon>
    </lineage>
</organism>
<dbReference type="EMBL" id="BAAARA010000004">
    <property type="protein sequence ID" value="GAA2342394.1"/>
    <property type="molecule type" value="Genomic_DNA"/>
</dbReference>
<dbReference type="Proteomes" id="UP001501218">
    <property type="component" value="Unassembled WGS sequence"/>
</dbReference>
<keyword evidence="5" id="KW-0418">Kinase</keyword>
<dbReference type="SUPFAM" id="SSF55874">
    <property type="entry name" value="ATPase domain of HSP90 chaperone/DNA topoisomerase II/histidine kinase"/>
    <property type="match status" value="1"/>
</dbReference>
<accession>A0ABN3G1V4</accession>
<dbReference type="Gene3D" id="3.30.565.10">
    <property type="entry name" value="Histidine kinase-like ATPase, C-terminal domain"/>
    <property type="match status" value="1"/>
</dbReference>
<feature type="compositionally biased region" description="Basic and acidic residues" evidence="7">
    <location>
        <begin position="570"/>
        <end position="581"/>
    </location>
</feature>
<evidence type="ECO:0000256" key="5">
    <source>
        <dbReference type="ARBA" id="ARBA00022777"/>
    </source>
</evidence>
<dbReference type="InterPro" id="IPR050428">
    <property type="entry name" value="TCS_sensor_his_kinase"/>
</dbReference>
<feature type="transmembrane region" description="Helical" evidence="8">
    <location>
        <begin position="56"/>
        <end position="76"/>
    </location>
</feature>
<keyword evidence="8" id="KW-0812">Transmembrane</keyword>
<evidence type="ECO:0000259" key="9">
    <source>
        <dbReference type="SMART" id="SM00387"/>
    </source>
</evidence>
<evidence type="ECO:0000256" key="6">
    <source>
        <dbReference type="SAM" id="Coils"/>
    </source>
</evidence>
<sequence length="581" mass="62095">MSESPLPATQNERPPGEGPDTIRDRLLRLVVLSLVGVTLIGTAAAVTLVFAPPVEIGYTVLGVAVTACVAIVVIACTRAGNLATEVDRQIEDASSRAQAQLAENAQQTQQWIDALRRTVEQNNRELPNLVEQLRAGHQPAPRWPTAEPATANPFELLAHELRQAQSTVEFTLVRMQQEPRSHTDPGVAVFANLARRVQSLAHRAIQRLDELEQMVEDPELLKGLFAVDHLVTGVRRQAESLAVLGGSMPRRQWSKPVAMYTVLRSSVAEVEHYARVKVIPPVDGTLHGHAVADVIHLIAELVENATSFSEPDTQVTINTQRVTAGLAIDIRDRGLGMSQQDRLTLNNLLNNPEEADRDAQLRDGRIGLYVVAQLAHRHHIGVELDNNMYGGTDSHVVIPASLLGADEDEAQDAAAANNAESVLTTMEPGSSAGNGQGAQFNTAERTTYRAPVADREPQHANGAAQPAGPRPASPQQANANGAANGYGRHSGDLRPEAAQQQAPAAPSAHSDSAPAMTNNDERPALPKRDRTRSYLVPQLAGGGGAPAEEEPPGGPNPGLWASFRSGVEGGTKDKKPGDPES</sequence>
<dbReference type="PANTHER" id="PTHR45436">
    <property type="entry name" value="SENSOR HISTIDINE KINASE YKOH"/>
    <property type="match status" value="1"/>
</dbReference>
<evidence type="ECO:0000313" key="10">
    <source>
        <dbReference type="EMBL" id="GAA2342394.1"/>
    </source>
</evidence>
<keyword evidence="3" id="KW-0597">Phosphoprotein</keyword>
<dbReference type="InterPro" id="IPR003594">
    <property type="entry name" value="HATPase_dom"/>
</dbReference>
<evidence type="ECO:0000256" key="1">
    <source>
        <dbReference type="ARBA" id="ARBA00000085"/>
    </source>
</evidence>
<comment type="catalytic activity">
    <reaction evidence="1">
        <text>ATP + protein L-histidine = ADP + protein N-phospho-L-histidine.</text>
        <dbReference type="EC" id="2.7.13.3"/>
    </reaction>
</comment>
<dbReference type="PANTHER" id="PTHR45436:SF5">
    <property type="entry name" value="SENSOR HISTIDINE KINASE TRCS"/>
    <property type="match status" value="1"/>
</dbReference>
<dbReference type="InterPro" id="IPR036890">
    <property type="entry name" value="HATPase_C_sf"/>
</dbReference>
<dbReference type="SMART" id="SM00387">
    <property type="entry name" value="HATPase_c"/>
    <property type="match status" value="1"/>
</dbReference>